<organism evidence="4 5">
    <name type="scientific">Dehalogenimonas formicexedens</name>
    <dbReference type="NCBI Taxonomy" id="1839801"/>
    <lineage>
        <taxon>Bacteria</taxon>
        <taxon>Bacillati</taxon>
        <taxon>Chloroflexota</taxon>
        <taxon>Dehalococcoidia</taxon>
        <taxon>Dehalococcoidales</taxon>
        <taxon>Dehalococcoidaceae</taxon>
        <taxon>Dehalogenimonas</taxon>
    </lineage>
</organism>
<dbReference type="Proteomes" id="UP000185934">
    <property type="component" value="Chromosome"/>
</dbReference>
<name>A0A1P8F8C2_9CHLR</name>
<accession>A0A1P8F8C2</accession>
<comment type="cofactor">
    <cofactor evidence="2">
        <name>FAD</name>
        <dbReference type="ChEBI" id="CHEBI:57692"/>
    </cofactor>
    <text evidence="2">Binds 1 FAD per dimer.</text>
</comment>
<protein>
    <submittedName>
        <fullName evidence="4">Electron transfer flavoprotein subunit alpha</fullName>
    </submittedName>
</protein>
<dbReference type="STRING" id="1839801.Dform_01328"/>
<dbReference type="PANTHER" id="PTHR43153">
    <property type="entry name" value="ELECTRON TRANSFER FLAVOPROTEIN ALPHA"/>
    <property type="match status" value="1"/>
</dbReference>
<feature type="binding site" evidence="2">
    <location>
        <begin position="244"/>
        <end position="248"/>
    </location>
    <ligand>
        <name>FAD</name>
        <dbReference type="ChEBI" id="CHEBI:57692"/>
    </ligand>
</feature>
<feature type="binding site" evidence="2">
    <location>
        <position position="282"/>
    </location>
    <ligand>
        <name>FAD</name>
        <dbReference type="ChEBI" id="CHEBI:57692"/>
    </ligand>
</feature>
<dbReference type="EMBL" id="CP018258">
    <property type="protein sequence ID" value="APV44652.1"/>
    <property type="molecule type" value="Genomic_DNA"/>
</dbReference>
<evidence type="ECO:0000256" key="2">
    <source>
        <dbReference type="PIRSR" id="PIRSR000089-1"/>
    </source>
</evidence>
<dbReference type="InterPro" id="IPR001308">
    <property type="entry name" value="ETF_a/FixB"/>
</dbReference>
<dbReference type="Gene3D" id="3.40.50.1220">
    <property type="entry name" value="TPP-binding domain"/>
    <property type="match status" value="1"/>
</dbReference>
<dbReference type="RefSeq" id="WP_083635382.1">
    <property type="nucleotide sequence ID" value="NZ_CP018258.1"/>
</dbReference>
<dbReference type="CDD" id="cd01715">
    <property type="entry name" value="ETF_alpha"/>
    <property type="match status" value="1"/>
</dbReference>
<dbReference type="SUPFAM" id="SSF52402">
    <property type="entry name" value="Adenine nucleotide alpha hydrolases-like"/>
    <property type="match status" value="1"/>
</dbReference>
<dbReference type="Pfam" id="PF00766">
    <property type="entry name" value="ETF_alpha"/>
    <property type="match status" value="1"/>
</dbReference>
<dbReference type="SMART" id="SM00893">
    <property type="entry name" value="ETF"/>
    <property type="match status" value="1"/>
</dbReference>
<keyword evidence="5" id="KW-1185">Reference proteome</keyword>
<dbReference type="PIRSF" id="PIRSF000089">
    <property type="entry name" value="Electra_flavoP_a"/>
    <property type="match status" value="1"/>
</dbReference>
<dbReference type="AlphaFoldDB" id="A0A1P8F8C2"/>
<dbReference type="PANTHER" id="PTHR43153:SF1">
    <property type="entry name" value="ELECTRON TRANSFER FLAVOPROTEIN SUBUNIT ALPHA, MITOCHONDRIAL"/>
    <property type="match status" value="1"/>
</dbReference>
<dbReference type="Gene3D" id="3.40.50.620">
    <property type="entry name" value="HUPs"/>
    <property type="match status" value="1"/>
</dbReference>
<dbReference type="GO" id="GO:0050660">
    <property type="term" value="F:flavin adenine dinucleotide binding"/>
    <property type="evidence" value="ECO:0007669"/>
    <property type="project" value="InterPro"/>
</dbReference>
<proteinExistence type="inferred from homology"/>
<dbReference type="OrthoDB" id="9770286at2"/>
<sequence length="318" mass="32536">MDILIIAEVKDGALSPVSTELFTAARTISADSRVSVVAIGNGVKSAVLSLANLGASVVFLAEPRDLTPQLAVSFIGKAAAESRAAVILMAESDLGADIAPQLASKLGTAAVTGVVALRNDNGQLIITRPVYGGNAMADFTIDTEPQIISIRPKVFAPAASGGNQTAETIELAAESPANIRVIEHVAVQQQGPRIEEAKVVVGGGRGLGGPEGFTQLKQLADLLGGVVGASRPPCDQGWWPETGQIGITGKIISPDLYIAVGISGSSQHVSGVTGSKTIVAINKDAEANIFKAATYGVTGDWKKVVPALTVKIKELTGG</sequence>
<dbReference type="KEGG" id="dfo:Dform_01328"/>
<dbReference type="InterPro" id="IPR014731">
    <property type="entry name" value="ETF_asu_C"/>
</dbReference>
<feature type="binding site" evidence="2">
    <location>
        <begin position="230"/>
        <end position="231"/>
    </location>
    <ligand>
        <name>FAD</name>
        <dbReference type="ChEBI" id="CHEBI:57692"/>
    </ligand>
</feature>
<keyword evidence="2" id="KW-0285">Flavoprotein</keyword>
<feature type="binding site" evidence="2">
    <location>
        <begin position="261"/>
        <end position="268"/>
    </location>
    <ligand>
        <name>FAD</name>
        <dbReference type="ChEBI" id="CHEBI:57692"/>
    </ligand>
</feature>
<comment type="similarity">
    <text evidence="1">Belongs to the ETF alpha-subunit/FixB family.</text>
</comment>
<dbReference type="InterPro" id="IPR014730">
    <property type="entry name" value="ETF_a/b_N"/>
</dbReference>
<reference evidence="5" key="1">
    <citation type="submission" date="2016-11" db="EMBL/GenBank/DDBJ databases">
        <title>Dehalogenimonas formicexedens sp. nov., a chlorinated alkane respiring bacterium isolated from contaminated groundwater.</title>
        <authorList>
            <person name="Key T.A."/>
            <person name="Bowman K.S."/>
            <person name="Lee I."/>
            <person name="Chun J."/>
            <person name="Albuquerque L."/>
            <person name="da Costa M.S."/>
            <person name="Rainey F.A."/>
            <person name="Moe W.M."/>
        </authorList>
    </citation>
    <scope>NUCLEOTIDE SEQUENCE [LARGE SCALE GENOMIC DNA]</scope>
    <source>
        <strain evidence="5">NSZ-14</strain>
    </source>
</reference>
<dbReference type="InterPro" id="IPR014729">
    <property type="entry name" value="Rossmann-like_a/b/a_fold"/>
</dbReference>
<dbReference type="InterPro" id="IPR033947">
    <property type="entry name" value="ETF_alpha_N"/>
</dbReference>
<feature type="domain" description="Electron transfer flavoprotein alpha/beta-subunit N-terminal" evidence="3">
    <location>
        <begin position="3"/>
        <end position="183"/>
    </location>
</feature>
<feature type="binding site" evidence="2">
    <location>
        <position position="205"/>
    </location>
    <ligand>
        <name>FAD</name>
        <dbReference type="ChEBI" id="CHEBI:57692"/>
    </ligand>
</feature>
<evidence type="ECO:0000259" key="3">
    <source>
        <dbReference type="SMART" id="SM00893"/>
    </source>
</evidence>
<dbReference type="Pfam" id="PF01012">
    <property type="entry name" value="ETF"/>
    <property type="match status" value="1"/>
</dbReference>
<keyword evidence="2" id="KW-0274">FAD</keyword>
<dbReference type="GO" id="GO:0033539">
    <property type="term" value="P:fatty acid beta-oxidation using acyl-CoA dehydrogenase"/>
    <property type="evidence" value="ECO:0007669"/>
    <property type="project" value="TreeGrafter"/>
</dbReference>
<evidence type="ECO:0000313" key="4">
    <source>
        <dbReference type="EMBL" id="APV44652.1"/>
    </source>
</evidence>
<gene>
    <name evidence="4" type="ORF">Dform_01328</name>
</gene>
<evidence type="ECO:0000256" key="1">
    <source>
        <dbReference type="ARBA" id="ARBA00005817"/>
    </source>
</evidence>
<evidence type="ECO:0000313" key="5">
    <source>
        <dbReference type="Proteomes" id="UP000185934"/>
    </source>
</evidence>
<dbReference type="InterPro" id="IPR029035">
    <property type="entry name" value="DHS-like_NAD/FAD-binding_dom"/>
</dbReference>
<dbReference type="SUPFAM" id="SSF52467">
    <property type="entry name" value="DHS-like NAD/FAD-binding domain"/>
    <property type="match status" value="1"/>
</dbReference>
<dbReference type="GO" id="GO:0009055">
    <property type="term" value="F:electron transfer activity"/>
    <property type="evidence" value="ECO:0007669"/>
    <property type="project" value="InterPro"/>
</dbReference>